<dbReference type="AlphaFoldDB" id="A0A4Y2U8T8"/>
<comment type="caution">
    <text evidence="2">The sequence shown here is derived from an EMBL/GenBank/DDBJ whole genome shotgun (WGS) entry which is preliminary data.</text>
</comment>
<organism evidence="2 3">
    <name type="scientific">Araneus ventricosus</name>
    <name type="common">Orbweaver spider</name>
    <name type="synonym">Epeira ventricosa</name>
    <dbReference type="NCBI Taxonomy" id="182803"/>
    <lineage>
        <taxon>Eukaryota</taxon>
        <taxon>Metazoa</taxon>
        <taxon>Ecdysozoa</taxon>
        <taxon>Arthropoda</taxon>
        <taxon>Chelicerata</taxon>
        <taxon>Arachnida</taxon>
        <taxon>Araneae</taxon>
        <taxon>Araneomorphae</taxon>
        <taxon>Entelegynae</taxon>
        <taxon>Araneoidea</taxon>
        <taxon>Araneidae</taxon>
        <taxon>Araneus</taxon>
    </lineage>
</organism>
<evidence type="ECO:0000313" key="3">
    <source>
        <dbReference type="Proteomes" id="UP000499080"/>
    </source>
</evidence>
<protein>
    <recommendedName>
        <fullName evidence="4">RNase H type-1 domain-containing protein</fullName>
    </recommendedName>
</protein>
<feature type="region of interest" description="Disordered" evidence="1">
    <location>
        <begin position="26"/>
        <end position="86"/>
    </location>
</feature>
<accession>A0A4Y2U8T8</accession>
<name>A0A4Y2U8T8_ARAVE</name>
<reference evidence="2 3" key="1">
    <citation type="journal article" date="2019" name="Sci. Rep.">
        <title>Orb-weaving spider Araneus ventricosus genome elucidates the spidroin gene catalogue.</title>
        <authorList>
            <person name="Kono N."/>
            <person name="Nakamura H."/>
            <person name="Ohtoshi R."/>
            <person name="Moran D.A.P."/>
            <person name="Shinohara A."/>
            <person name="Yoshida Y."/>
            <person name="Fujiwara M."/>
            <person name="Mori M."/>
            <person name="Tomita M."/>
            <person name="Arakawa K."/>
        </authorList>
    </citation>
    <scope>NUCLEOTIDE SEQUENCE [LARGE SCALE GENOMIC DNA]</scope>
</reference>
<feature type="compositionally biased region" description="Polar residues" evidence="1">
    <location>
        <begin position="34"/>
        <end position="56"/>
    </location>
</feature>
<dbReference type="Proteomes" id="UP000499080">
    <property type="component" value="Unassembled WGS sequence"/>
</dbReference>
<dbReference type="OrthoDB" id="5419617at2759"/>
<evidence type="ECO:0000256" key="1">
    <source>
        <dbReference type="SAM" id="MobiDB-lite"/>
    </source>
</evidence>
<sequence>MHFDHESYEQPSPPSIIHPELFRLEDRISRGGQDPSNRTTNEVYTDGSKTNDQTGSAFCAIANTKPSLKPGRPSSAQPILCSKQKC</sequence>
<dbReference type="EMBL" id="BGPR01033959">
    <property type="protein sequence ID" value="GBO08096.1"/>
    <property type="molecule type" value="Genomic_DNA"/>
</dbReference>
<evidence type="ECO:0008006" key="4">
    <source>
        <dbReference type="Google" id="ProtNLM"/>
    </source>
</evidence>
<evidence type="ECO:0000313" key="2">
    <source>
        <dbReference type="EMBL" id="GBO08096.1"/>
    </source>
</evidence>
<keyword evidence="3" id="KW-1185">Reference proteome</keyword>
<gene>
    <name evidence="2" type="ORF">AVEN_186628_1</name>
</gene>
<proteinExistence type="predicted"/>